<evidence type="ECO:0000256" key="1">
    <source>
        <dbReference type="ARBA" id="ARBA00004123"/>
    </source>
</evidence>
<dbReference type="GO" id="GO:0016020">
    <property type="term" value="C:membrane"/>
    <property type="evidence" value="ECO:0007669"/>
    <property type="project" value="UniProtKB-SubCell"/>
</dbReference>
<keyword evidence="8 13" id="KW-0238">DNA-binding</keyword>
<evidence type="ECO:0000256" key="7">
    <source>
        <dbReference type="ARBA" id="ARBA00023065"/>
    </source>
</evidence>
<dbReference type="PROSITE" id="PS50252">
    <property type="entry name" value="TBOX_3"/>
    <property type="match status" value="1"/>
</dbReference>
<dbReference type="GO" id="GO:0000981">
    <property type="term" value="F:DNA-binding transcription factor activity, RNA polymerase II-specific"/>
    <property type="evidence" value="ECO:0007669"/>
    <property type="project" value="TreeGrafter"/>
</dbReference>
<reference evidence="18" key="1">
    <citation type="submission" date="2023-06" db="EMBL/GenBank/DDBJ databases">
        <title>Genomic analysis of the entomopathogenic nematode Steinernema hermaphroditum.</title>
        <authorList>
            <person name="Schwarz E.M."/>
            <person name="Heppert J.K."/>
            <person name="Baniya A."/>
            <person name="Schwartz H.T."/>
            <person name="Tan C.-H."/>
            <person name="Antoshechkin I."/>
            <person name="Sternberg P.W."/>
            <person name="Goodrich-Blair H."/>
            <person name="Dillman A.R."/>
        </authorList>
    </citation>
    <scope>NUCLEOTIDE SEQUENCE</scope>
    <source>
        <strain evidence="18">PS9179</strain>
        <tissue evidence="18">Whole animal</tissue>
    </source>
</reference>
<feature type="transmembrane region" description="Helical" evidence="16">
    <location>
        <begin position="236"/>
        <end position="256"/>
    </location>
</feature>
<organism evidence="18 19">
    <name type="scientific">Steinernema hermaphroditum</name>
    <dbReference type="NCBI Taxonomy" id="289476"/>
    <lineage>
        <taxon>Eukaryota</taxon>
        <taxon>Metazoa</taxon>
        <taxon>Ecdysozoa</taxon>
        <taxon>Nematoda</taxon>
        <taxon>Chromadorea</taxon>
        <taxon>Rhabditida</taxon>
        <taxon>Tylenchina</taxon>
        <taxon>Panagrolaimomorpha</taxon>
        <taxon>Strongyloidoidea</taxon>
        <taxon>Steinernematidae</taxon>
        <taxon>Steinernema</taxon>
    </lineage>
</organism>
<dbReference type="Gene3D" id="2.60.40.820">
    <property type="entry name" value="Transcription factor, T-box"/>
    <property type="match status" value="1"/>
</dbReference>
<keyword evidence="10" id="KW-0804">Transcription</keyword>
<evidence type="ECO:0000256" key="16">
    <source>
        <dbReference type="SAM" id="Phobius"/>
    </source>
</evidence>
<evidence type="ECO:0000256" key="14">
    <source>
        <dbReference type="RuleBase" id="RU003857"/>
    </source>
</evidence>
<comment type="caution">
    <text evidence="13">Lacks conserved residue(s) required for the propagation of feature annotation.</text>
</comment>
<evidence type="ECO:0000256" key="3">
    <source>
        <dbReference type="ARBA" id="ARBA00022448"/>
    </source>
</evidence>
<dbReference type="InterPro" id="IPR046360">
    <property type="entry name" value="T-box_DNA-bd"/>
</dbReference>
<feature type="region of interest" description="Disordered" evidence="15">
    <location>
        <begin position="504"/>
        <end position="528"/>
    </location>
</feature>
<keyword evidence="3 14" id="KW-0813">Transport</keyword>
<dbReference type="GO" id="GO:0000978">
    <property type="term" value="F:RNA polymerase II cis-regulatory region sequence-specific DNA binding"/>
    <property type="evidence" value="ECO:0007669"/>
    <property type="project" value="InterPro"/>
</dbReference>
<dbReference type="PANTHER" id="PTHR11267:SF196">
    <property type="entry name" value="T-BOX PROTEIN 30_42-RELATED"/>
    <property type="match status" value="1"/>
</dbReference>
<evidence type="ECO:0000259" key="17">
    <source>
        <dbReference type="PROSITE" id="PS50252"/>
    </source>
</evidence>
<evidence type="ECO:0000256" key="6">
    <source>
        <dbReference type="ARBA" id="ARBA00023015"/>
    </source>
</evidence>
<dbReference type="EMBL" id="JAUCMV010000004">
    <property type="protein sequence ID" value="KAK0401615.1"/>
    <property type="molecule type" value="Genomic_DNA"/>
</dbReference>
<feature type="domain" description="T-box" evidence="17">
    <location>
        <begin position="560"/>
        <end position="747"/>
    </location>
</feature>
<gene>
    <name evidence="18" type="ORF">QR680_015877</name>
</gene>
<feature type="compositionally biased region" description="Low complexity" evidence="15">
    <location>
        <begin position="510"/>
        <end position="519"/>
    </location>
</feature>
<evidence type="ECO:0000313" key="19">
    <source>
        <dbReference type="Proteomes" id="UP001175271"/>
    </source>
</evidence>
<evidence type="ECO:0000256" key="11">
    <source>
        <dbReference type="ARBA" id="ARBA00023242"/>
    </source>
</evidence>
<dbReference type="InterPro" id="IPR013099">
    <property type="entry name" value="K_chnl_dom"/>
</dbReference>
<evidence type="ECO:0000256" key="8">
    <source>
        <dbReference type="ARBA" id="ARBA00023125"/>
    </source>
</evidence>
<dbReference type="Pfam" id="PF00907">
    <property type="entry name" value="T-box"/>
    <property type="match status" value="1"/>
</dbReference>
<dbReference type="InterPro" id="IPR003280">
    <property type="entry name" value="2pore_dom_K_chnl"/>
</dbReference>
<comment type="subcellular location">
    <subcellularLocation>
        <location evidence="2">Membrane</location>
        <topology evidence="2">Multi-pass membrane protein</topology>
    </subcellularLocation>
    <subcellularLocation>
        <location evidence="1 13">Nucleus</location>
    </subcellularLocation>
</comment>
<feature type="transmembrane region" description="Helical" evidence="16">
    <location>
        <begin position="54"/>
        <end position="74"/>
    </location>
</feature>
<feature type="transmembrane region" description="Helical" evidence="16">
    <location>
        <begin position="198"/>
        <end position="215"/>
    </location>
</feature>
<keyword evidence="4 14" id="KW-0812">Transmembrane</keyword>
<evidence type="ECO:0000256" key="5">
    <source>
        <dbReference type="ARBA" id="ARBA00022989"/>
    </source>
</evidence>
<dbReference type="GO" id="GO:0045893">
    <property type="term" value="P:positive regulation of DNA-templated transcription"/>
    <property type="evidence" value="ECO:0007669"/>
    <property type="project" value="InterPro"/>
</dbReference>
<evidence type="ECO:0000256" key="15">
    <source>
        <dbReference type="SAM" id="MobiDB-lite"/>
    </source>
</evidence>
<keyword evidence="19" id="KW-1185">Reference proteome</keyword>
<dbReference type="PRINTS" id="PR01333">
    <property type="entry name" value="2POREKCHANEL"/>
</dbReference>
<dbReference type="InterPro" id="IPR008967">
    <property type="entry name" value="p53-like_TF_DNA-bd_sf"/>
</dbReference>
<evidence type="ECO:0000256" key="2">
    <source>
        <dbReference type="ARBA" id="ARBA00004141"/>
    </source>
</evidence>
<sequence>MRCSDEKNLYGLSTDTLQNNQEISYVIANEAREDGVETGVRDVGNEQRSRFCPLFYLLILPLYTVLAALLFHLCEYSNSNKLTNQYMNRCISERDHTIAELEKKYRVLVDPNTTRTMLSFEDIRDAIMKADNCLRNTSYSVVPKKITYAKAGIYTVNLLTTVGYGDVVPFTIQGRIVSMLCGAIGIPLYIAFNADLGEWLSGLLVKFYCWIKRICRKLFRRREPTLEERLKPVGDMTKLVIVFALIVIFLLCHGYITMHIENATRSETKWSYIDSVYFLFTSITLVGFGDLVIYNSYVCIFFQIPLLLIGEAIVALYYYYIQNAIRYKIPGIVQRWYRNNVGKPSKRSRRSKRNVLKQNLNPMISDTATAIERQEAQQPNQVPTNYSIEMMGLDGPQDLKQEDIPPQDESQQQSLQAVADFDQKIQPNGNYPVFDAQNGGNPMQPHNYQMLYSMQPMQMGGMLQSTPQHLQNPQMNMAPQGFQPYHHQMAQMHQISPQQMMYQNRSDPNASFASSASSSRTNTPMPYAGRQTMQDETAFHGPMNIPLGEPLPTENFKLQVKNMELWRSFHELENEMILTKKGRKMFPNMAFKISGFDPKHKYNIAISFKRVDEHRYKWSDQRWTSVGKGELIEQNPMLYQREGMQLGEFWAKQDWIKFDKVKLTNTAHNIRDWIVCLRSMHKYIPYVYILRGEGDCLPNTPPHSIKQYVVQEFEIKCMEFVAVTAYNNDALKNLKVDNNKYAKGFRPEGRHSAKRRPEAQQLYGTPKVIRRDQPAPQMMPQPYGFTSFAPPQPISIYQAAMPMQIPTAQPAYSYNPNGMFNQSYAFNMPAGVFAPQPVIQQQDQVYQQNIDFMPQQLIQQPTQQEARAEGEEQEQEEDL</sequence>
<dbReference type="AlphaFoldDB" id="A0AA39LLM6"/>
<evidence type="ECO:0000256" key="10">
    <source>
        <dbReference type="ARBA" id="ARBA00023163"/>
    </source>
</evidence>
<dbReference type="InterPro" id="IPR001699">
    <property type="entry name" value="TF_T-box"/>
</dbReference>
<accession>A0AA39LLM6</accession>
<proteinExistence type="inferred from homology"/>
<dbReference type="PANTHER" id="PTHR11267">
    <property type="entry name" value="T-BOX PROTEIN-RELATED"/>
    <property type="match status" value="1"/>
</dbReference>
<dbReference type="SMART" id="SM00425">
    <property type="entry name" value="TBOX"/>
    <property type="match status" value="1"/>
</dbReference>
<dbReference type="SUPFAM" id="SSF81324">
    <property type="entry name" value="Voltage-gated potassium channels"/>
    <property type="match status" value="2"/>
</dbReference>
<dbReference type="GO" id="GO:0000785">
    <property type="term" value="C:chromatin"/>
    <property type="evidence" value="ECO:0007669"/>
    <property type="project" value="TreeGrafter"/>
</dbReference>
<dbReference type="CDD" id="cd00182">
    <property type="entry name" value="T-box"/>
    <property type="match status" value="1"/>
</dbReference>
<dbReference type="PRINTS" id="PR00937">
    <property type="entry name" value="TBOX"/>
</dbReference>
<feature type="compositionally biased region" description="Low complexity" evidence="15">
    <location>
        <begin position="856"/>
        <end position="865"/>
    </location>
</feature>
<comment type="similarity">
    <text evidence="14">Belongs to the two pore domain potassium channel (TC 1.A.1.8) family.</text>
</comment>
<feature type="transmembrane region" description="Helical" evidence="16">
    <location>
        <begin position="276"/>
        <end position="293"/>
    </location>
</feature>
<dbReference type="Proteomes" id="UP001175271">
    <property type="component" value="Unassembled WGS sequence"/>
</dbReference>
<feature type="region of interest" description="Disordered" evidence="15">
    <location>
        <begin position="387"/>
        <end position="416"/>
    </location>
</feature>
<protein>
    <recommendedName>
        <fullName evidence="17">T-box domain-containing protein</fullName>
    </recommendedName>
</protein>
<keyword evidence="5 16" id="KW-1133">Transmembrane helix</keyword>
<evidence type="ECO:0000256" key="13">
    <source>
        <dbReference type="PROSITE-ProRule" id="PRU00201"/>
    </source>
</evidence>
<name>A0AA39LLM6_9BILA</name>
<keyword evidence="6" id="KW-0805">Transcription regulation</keyword>
<keyword evidence="9 16" id="KW-0472">Membrane</keyword>
<feature type="transmembrane region" description="Helical" evidence="16">
    <location>
        <begin position="300"/>
        <end position="320"/>
    </location>
</feature>
<dbReference type="Pfam" id="PF07885">
    <property type="entry name" value="Ion_trans_2"/>
    <property type="match status" value="2"/>
</dbReference>
<keyword evidence="11 13" id="KW-0539">Nucleus</keyword>
<dbReference type="PROSITE" id="PS01283">
    <property type="entry name" value="TBOX_1"/>
    <property type="match status" value="1"/>
</dbReference>
<dbReference type="GO" id="GO:0005267">
    <property type="term" value="F:potassium channel activity"/>
    <property type="evidence" value="ECO:0007669"/>
    <property type="project" value="InterPro"/>
</dbReference>
<dbReference type="Gene3D" id="1.10.287.70">
    <property type="match status" value="1"/>
</dbReference>
<keyword evidence="12 14" id="KW-0407">Ion channel</keyword>
<dbReference type="GO" id="GO:0005634">
    <property type="term" value="C:nucleus"/>
    <property type="evidence" value="ECO:0007669"/>
    <property type="project" value="UniProtKB-SubCell"/>
</dbReference>
<dbReference type="InterPro" id="IPR036960">
    <property type="entry name" value="T-box_sf"/>
</dbReference>
<dbReference type="GO" id="GO:0001708">
    <property type="term" value="P:cell fate specification"/>
    <property type="evidence" value="ECO:0007669"/>
    <property type="project" value="TreeGrafter"/>
</dbReference>
<dbReference type="SUPFAM" id="SSF49417">
    <property type="entry name" value="p53-like transcription factors"/>
    <property type="match status" value="1"/>
</dbReference>
<keyword evidence="7 14" id="KW-0406">Ion transport</keyword>
<evidence type="ECO:0000256" key="4">
    <source>
        <dbReference type="ARBA" id="ARBA00022692"/>
    </source>
</evidence>
<feature type="region of interest" description="Disordered" evidence="15">
    <location>
        <begin position="856"/>
        <end position="879"/>
    </location>
</feature>
<dbReference type="InterPro" id="IPR018186">
    <property type="entry name" value="TF_T-box_CS"/>
</dbReference>
<evidence type="ECO:0000256" key="12">
    <source>
        <dbReference type="ARBA" id="ARBA00023303"/>
    </source>
</evidence>
<comment type="caution">
    <text evidence="18">The sequence shown here is derived from an EMBL/GenBank/DDBJ whole genome shotgun (WGS) entry which is preliminary data.</text>
</comment>
<evidence type="ECO:0000256" key="9">
    <source>
        <dbReference type="ARBA" id="ARBA00023136"/>
    </source>
</evidence>
<evidence type="ECO:0000313" key="18">
    <source>
        <dbReference type="EMBL" id="KAK0401615.1"/>
    </source>
</evidence>